<sequence>MQYRLITLNNKNILIQYTQDCISVTDIMNNLIKIQKRFPGLSKVWAGPRLIFLVAEPQHIERVLTNQKSMDKDYFYKFLSIVIGTGLMTAPGK</sequence>
<name>A0AAV8X908_9CUCU</name>
<dbReference type="GO" id="GO:0016705">
    <property type="term" value="F:oxidoreductase activity, acting on paired donors, with incorporation or reduction of molecular oxygen"/>
    <property type="evidence" value="ECO:0007669"/>
    <property type="project" value="InterPro"/>
</dbReference>
<evidence type="ECO:0000313" key="3">
    <source>
        <dbReference type="EMBL" id="KAJ8935328.1"/>
    </source>
</evidence>
<evidence type="ECO:0000313" key="4">
    <source>
        <dbReference type="Proteomes" id="UP001162156"/>
    </source>
</evidence>
<proteinExistence type="predicted"/>
<keyword evidence="1" id="KW-0560">Oxidoreductase</keyword>
<keyword evidence="2" id="KW-0472">Membrane</keyword>
<dbReference type="Proteomes" id="UP001162156">
    <property type="component" value="Unassembled WGS sequence"/>
</dbReference>
<organism evidence="3 4">
    <name type="scientific">Rhamnusium bicolor</name>
    <dbReference type="NCBI Taxonomy" id="1586634"/>
    <lineage>
        <taxon>Eukaryota</taxon>
        <taxon>Metazoa</taxon>
        <taxon>Ecdysozoa</taxon>
        <taxon>Arthropoda</taxon>
        <taxon>Hexapoda</taxon>
        <taxon>Insecta</taxon>
        <taxon>Pterygota</taxon>
        <taxon>Neoptera</taxon>
        <taxon>Endopterygota</taxon>
        <taxon>Coleoptera</taxon>
        <taxon>Polyphaga</taxon>
        <taxon>Cucujiformia</taxon>
        <taxon>Chrysomeloidea</taxon>
        <taxon>Cerambycidae</taxon>
        <taxon>Lepturinae</taxon>
        <taxon>Rhagiini</taxon>
        <taxon>Rhamnusium</taxon>
    </lineage>
</organism>
<keyword evidence="2" id="KW-0812">Transmembrane</keyword>
<dbReference type="GO" id="GO:0020037">
    <property type="term" value="F:heme binding"/>
    <property type="evidence" value="ECO:0007669"/>
    <property type="project" value="InterPro"/>
</dbReference>
<protein>
    <submittedName>
        <fullName evidence="3">Uncharacterized protein</fullName>
    </submittedName>
</protein>
<keyword evidence="1" id="KW-0503">Monooxygenase</keyword>
<evidence type="ECO:0000256" key="2">
    <source>
        <dbReference type="SAM" id="Phobius"/>
    </source>
</evidence>
<dbReference type="InterPro" id="IPR036396">
    <property type="entry name" value="Cyt_P450_sf"/>
</dbReference>
<dbReference type="GO" id="GO:0005506">
    <property type="term" value="F:iron ion binding"/>
    <property type="evidence" value="ECO:0007669"/>
    <property type="project" value="InterPro"/>
</dbReference>
<keyword evidence="4" id="KW-1185">Reference proteome</keyword>
<dbReference type="AlphaFoldDB" id="A0AAV8X908"/>
<keyword evidence="2" id="KW-1133">Transmembrane helix</keyword>
<dbReference type="GO" id="GO:0004497">
    <property type="term" value="F:monooxygenase activity"/>
    <property type="evidence" value="ECO:0007669"/>
    <property type="project" value="UniProtKB-KW"/>
</dbReference>
<dbReference type="EMBL" id="JANEYF010003585">
    <property type="protein sequence ID" value="KAJ8935328.1"/>
    <property type="molecule type" value="Genomic_DNA"/>
</dbReference>
<dbReference type="Gene3D" id="1.10.630.10">
    <property type="entry name" value="Cytochrome P450"/>
    <property type="match status" value="1"/>
</dbReference>
<comment type="caution">
    <text evidence="3">The sequence shown here is derived from an EMBL/GenBank/DDBJ whole genome shotgun (WGS) entry which is preliminary data.</text>
</comment>
<gene>
    <name evidence="3" type="ORF">NQ314_012883</name>
</gene>
<accession>A0AAV8X908</accession>
<reference evidence="3" key="1">
    <citation type="journal article" date="2023" name="Insect Mol. Biol.">
        <title>Genome sequencing provides insights into the evolution of gene families encoding plant cell wall-degrading enzymes in longhorned beetles.</title>
        <authorList>
            <person name="Shin N.R."/>
            <person name="Okamura Y."/>
            <person name="Kirsch R."/>
            <person name="Pauchet Y."/>
        </authorList>
    </citation>
    <scope>NUCLEOTIDE SEQUENCE</scope>
    <source>
        <strain evidence="3">RBIC_L_NR</strain>
    </source>
</reference>
<evidence type="ECO:0000256" key="1">
    <source>
        <dbReference type="ARBA" id="ARBA00023033"/>
    </source>
</evidence>
<dbReference type="SUPFAM" id="SSF48264">
    <property type="entry name" value="Cytochrome P450"/>
    <property type="match status" value="1"/>
</dbReference>
<feature type="transmembrane region" description="Helical" evidence="2">
    <location>
        <begin position="74"/>
        <end position="92"/>
    </location>
</feature>